<dbReference type="PANTHER" id="PTHR43977">
    <property type="entry name" value="STRUCTURAL MAINTENANCE OF CHROMOSOMES PROTEIN 3"/>
    <property type="match status" value="1"/>
</dbReference>
<reference evidence="3" key="1">
    <citation type="submission" date="2017-02" db="UniProtKB">
        <authorList>
            <consortium name="WormBaseParasite"/>
        </authorList>
    </citation>
    <scope>IDENTIFICATION</scope>
</reference>
<organism evidence="2 3">
    <name type="scientific">Syphacia muris</name>
    <dbReference type="NCBI Taxonomy" id="451379"/>
    <lineage>
        <taxon>Eukaryota</taxon>
        <taxon>Metazoa</taxon>
        <taxon>Ecdysozoa</taxon>
        <taxon>Nematoda</taxon>
        <taxon>Chromadorea</taxon>
        <taxon>Rhabditida</taxon>
        <taxon>Spirurina</taxon>
        <taxon>Oxyuridomorpha</taxon>
        <taxon>Oxyuroidea</taxon>
        <taxon>Oxyuridae</taxon>
        <taxon>Syphacia</taxon>
    </lineage>
</organism>
<dbReference type="InterPro" id="IPR027417">
    <property type="entry name" value="P-loop_NTPase"/>
</dbReference>
<dbReference type="WBParaSite" id="SMUV_0000194201-mRNA-1">
    <property type="protein sequence ID" value="SMUV_0000194201-mRNA-1"/>
    <property type="gene ID" value="SMUV_0000194201"/>
</dbReference>
<dbReference type="AlphaFoldDB" id="A0A0N5ACR2"/>
<evidence type="ECO:0000313" key="3">
    <source>
        <dbReference type="WBParaSite" id="SMUV_0000194201-mRNA-1"/>
    </source>
</evidence>
<dbReference type="STRING" id="451379.A0A0N5ACR2"/>
<proteinExistence type="predicted"/>
<keyword evidence="1" id="KW-0175">Coiled coil</keyword>
<evidence type="ECO:0000256" key="1">
    <source>
        <dbReference type="SAM" id="Coils"/>
    </source>
</evidence>
<dbReference type="SUPFAM" id="SSF52540">
    <property type="entry name" value="P-loop containing nucleoside triphosphate hydrolases"/>
    <property type="match status" value="1"/>
</dbReference>
<accession>A0A0N5ACR2</accession>
<name>A0A0N5ACR2_9BILA</name>
<keyword evidence="2" id="KW-1185">Reference proteome</keyword>
<protein>
    <submittedName>
        <fullName evidence="3">Structural maintenance of chromosomes 6</fullName>
    </submittedName>
</protein>
<dbReference type="Proteomes" id="UP000046393">
    <property type="component" value="Unplaced"/>
</dbReference>
<feature type="coiled-coil region" evidence="1">
    <location>
        <begin position="96"/>
        <end position="144"/>
    </location>
</feature>
<sequence length="219" mass="25096">LKNRIREIVANRDSLQKQLGTPLLSQLSTEEQELLNSLQVEQQKDLEGQVAEFSKQADVICTKQSVMQAKREDSMKKIRELGSLPMDAKNYESYSLKQLDKKLNEALEQLKKYENVNKRALDQYVQASSQKEELTRRMEEHKAINDLVNVLDHRKYEAIQLTFKQVSKNFKTVFQKLVPDGSGCLIMRTGGNSTENTDIPIVETFTGIGIEVCRTFIII</sequence>
<dbReference type="Gene3D" id="3.40.50.300">
    <property type="entry name" value="P-loop containing nucleotide triphosphate hydrolases"/>
    <property type="match status" value="1"/>
</dbReference>
<evidence type="ECO:0000313" key="2">
    <source>
        <dbReference type="Proteomes" id="UP000046393"/>
    </source>
</evidence>